<dbReference type="Proteomes" id="UP000234271">
    <property type="component" value="Chromosome"/>
</dbReference>
<evidence type="ECO:0000313" key="3">
    <source>
        <dbReference type="Proteomes" id="UP000234271"/>
    </source>
</evidence>
<reference evidence="3" key="1">
    <citation type="submission" date="2016-12" db="EMBL/GenBank/DDBJ databases">
        <title>Complete Genome Sequence of Beggiatoa leptomitiformis D-401.</title>
        <authorList>
            <person name="Fomenkov A."/>
            <person name="Vincze T."/>
            <person name="Grabovich M."/>
            <person name="Anton B.P."/>
            <person name="Dubinina G."/>
            <person name="Orlova M."/>
            <person name="Belousova E."/>
            <person name="Roberts R.J."/>
        </authorList>
    </citation>
    <scope>NUCLEOTIDE SEQUENCE [LARGE SCALE GENOMIC DNA]</scope>
    <source>
        <strain evidence="3">D-401</strain>
    </source>
</reference>
<name>A0A2N9YJ24_9GAMM</name>
<dbReference type="STRING" id="288004.AL038_00505"/>
<dbReference type="PANTHER" id="PTHR14119:SF3">
    <property type="entry name" value="ISOCHORISMATASE DOMAIN-CONTAINING PROTEIN 2"/>
    <property type="match status" value="1"/>
</dbReference>
<organism evidence="2 3">
    <name type="scientific">Beggiatoa leptomitoformis</name>
    <dbReference type="NCBI Taxonomy" id="288004"/>
    <lineage>
        <taxon>Bacteria</taxon>
        <taxon>Pseudomonadati</taxon>
        <taxon>Pseudomonadota</taxon>
        <taxon>Gammaproteobacteria</taxon>
        <taxon>Thiotrichales</taxon>
        <taxon>Thiotrichaceae</taxon>
        <taxon>Beggiatoa</taxon>
    </lineage>
</organism>
<dbReference type="EMBL" id="CP018889">
    <property type="protein sequence ID" value="AUI70541.1"/>
    <property type="molecule type" value="Genomic_DNA"/>
</dbReference>
<evidence type="ECO:0000259" key="1">
    <source>
        <dbReference type="Pfam" id="PF00857"/>
    </source>
</evidence>
<feature type="domain" description="Isochorismatase-like" evidence="1">
    <location>
        <begin position="9"/>
        <end position="157"/>
    </location>
</feature>
<dbReference type="KEGG" id="blep:AL038_00505"/>
<dbReference type="PANTHER" id="PTHR14119">
    <property type="entry name" value="HYDROLASE"/>
    <property type="match status" value="1"/>
</dbReference>
<gene>
    <name evidence="2" type="ORF">BLE401_05540</name>
</gene>
<dbReference type="SUPFAM" id="SSF52499">
    <property type="entry name" value="Isochorismatase-like hydrolases"/>
    <property type="match status" value="1"/>
</dbReference>
<sequence length="182" mass="20580">MLMRATQACLLIIDVQERLIHATVESEQVITTCQTLIKVANRLQVPVLMSEQYPKGLGVTVTALRELVPVNNVMEKVHFSCTESENCRQHIQSTHKQQFVLGGIESHVCVQQTALGLIDMGYDVFLVEEAVSSRKMNDKTLALARMREAGVSIVSQEMVMFEWLQRASTPEFKEISQQFIKK</sequence>
<dbReference type="InterPro" id="IPR000868">
    <property type="entry name" value="Isochorismatase-like_dom"/>
</dbReference>
<dbReference type="Pfam" id="PF00857">
    <property type="entry name" value="Isochorismatase"/>
    <property type="match status" value="1"/>
</dbReference>
<evidence type="ECO:0000313" key="2">
    <source>
        <dbReference type="EMBL" id="AUI70541.1"/>
    </source>
</evidence>
<dbReference type="InterPro" id="IPR050993">
    <property type="entry name" value="Isochorismatase_domain"/>
</dbReference>
<accession>A0A2N9YJ24</accession>
<protein>
    <submittedName>
        <fullName evidence="2">Isochorismatase family protein</fullName>
    </submittedName>
</protein>
<dbReference type="OrthoDB" id="9796958at2"/>
<dbReference type="CDD" id="cd01012">
    <property type="entry name" value="YcaC_related"/>
    <property type="match status" value="1"/>
</dbReference>
<dbReference type="AlphaFoldDB" id="A0A2N9YJ24"/>
<proteinExistence type="predicted"/>
<keyword evidence="3" id="KW-1185">Reference proteome</keyword>
<dbReference type="Gene3D" id="3.40.50.850">
    <property type="entry name" value="Isochorismatase-like"/>
    <property type="match status" value="1"/>
</dbReference>
<dbReference type="InterPro" id="IPR036380">
    <property type="entry name" value="Isochorismatase-like_sf"/>
</dbReference>